<proteinExistence type="predicted"/>
<dbReference type="CDD" id="cd02440">
    <property type="entry name" value="AdoMet_MTases"/>
    <property type="match status" value="1"/>
</dbReference>
<dbReference type="EMBL" id="MFST01000110">
    <property type="protein sequence ID" value="OGI43553.1"/>
    <property type="molecule type" value="Genomic_DNA"/>
</dbReference>
<feature type="domain" description="Methyltransferase type 11" evidence="1">
    <location>
        <begin position="45"/>
        <end position="141"/>
    </location>
</feature>
<dbReference type="SUPFAM" id="SSF53335">
    <property type="entry name" value="S-adenosyl-L-methionine-dependent methyltransferases"/>
    <property type="match status" value="1"/>
</dbReference>
<dbReference type="GO" id="GO:0008757">
    <property type="term" value="F:S-adenosylmethionine-dependent methyltransferase activity"/>
    <property type="evidence" value="ECO:0007669"/>
    <property type="project" value="InterPro"/>
</dbReference>
<reference evidence="2 3" key="1">
    <citation type="journal article" date="2016" name="Nat. Commun.">
        <title>Thousands of microbial genomes shed light on interconnected biogeochemical processes in an aquifer system.</title>
        <authorList>
            <person name="Anantharaman K."/>
            <person name="Brown C.T."/>
            <person name="Hug L.A."/>
            <person name="Sharon I."/>
            <person name="Castelle C.J."/>
            <person name="Probst A.J."/>
            <person name="Thomas B.C."/>
            <person name="Singh A."/>
            <person name="Wilkins M.J."/>
            <person name="Karaoz U."/>
            <person name="Brodie E.L."/>
            <person name="Williams K.H."/>
            <person name="Hubbard S.S."/>
            <person name="Banfield J.F."/>
        </authorList>
    </citation>
    <scope>NUCLEOTIDE SEQUENCE [LARGE SCALE GENOMIC DNA]</scope>
</reference>
<sequence length="224" mass="25448">MDLDAIEKVYRRYAPTYDLYFGALFQPGRRAVIERMNCRPGERILEVGVGTGLSLPLYPRHARVTGIDLSRAMLARAHERKARLQLEHVVALRCMDAEHMQFPDDSFDKVVAMYVASVVPHPTRLVDEMRRVCAPGGELYIVNHFHHASPVIAALERLMAPFSKLMGFRPDLSLEQFIRDTGLDVIEKVPVNLLGYWTLLRARNNKPRRAPKTQKATATADERG</sequence>
<evidence type="ECO:0000259" key="1">
    <source>
        <dbReference type="Pfam" id="PF08241"/>
    </source>
</evidence>
<accession>A0A1F6TEI9</accession>
<dbReference type="Pfam" id="PF08241">
    <property type="entry name" value="Methyltransf_11"/>
    <property type="match status" value="1"/>
</dbReference>
<name>A0A1F6TEI9_9PROT</name>
<dbReference type="PANTHER" id="PTHR42912:SF80">
    <property type="entry name" value="METHYLTRANSFERASE DOMAIN-CONTAINING PROTEIN"/>
    <property type="match status" value="1"/>
</dbReference>
<protein>
    <submittedName>
        <fullName evidence="2">SAM-dependent methyltransferase</fullName>
    </submittedName>
</protein>
<dbReference type="InterPro" id="IPR029063">
    <property type="entry name" value="SAM-dependent_MTases_sf"/>
</dbReference>
<comment type="caution">
    <text evidence="2">The sequence shown here is derived from an EMBL/GenBank/DDBJ whole genome shotgun (WGS) entry which is preliminary data.</text>
</comment>
<organism evidence="2 3">
    <name type="scientific">Candidatus Muproteobacteria bacterium RBG_16_65_31</name>
    <dbReference type="NCBI Taxonomy" id="1817759"/>
    <lineage>
        <taxon>Bacteria</taxon>
        <taxon>Pseudomonadati</taxon>
        <taxon>Pseudomonadota</taxon>
        <taxon>Candidatus Muproteobacteria</taxon>
    </lineage>
</organism>
<evidence type="ECO:0000313" key="3">
    <source>
        <dbReference type="Proteomes" id="UP000179344"/>
    </source>
</evidence>
<dbReference type="AlphaFoldDB" id="A0A1F6TEI9"/>
<evidence type="ECO:0000313" key="2">
    <source>
        <dbReference type="EMBL" id="OGI43553.1"/>
    </source>
</evidence>
<dbReference type="PANTHER" id="PTHR42912">
    <property type="entry name" value="METHYLTRANSFERASE"/>
    <property type="match status" value="1"/>
</dbReference>
<dbReference type="Gene3D" id="3.40.50.150">
    <property type="entry name" value="Vaccinia Virus protein VP39"/>
    <property type="match status" value="1"/>
</dbReference>
<dbReference type="InterPro" id="IPR013216">
    <property type="entry name" value="Methyltransf_11"/>
</dbReference>
<dbReference type="GO" id="GO:0032259">
    <property type="term" value="P:methylation"/>
    <property type="evidence" value="ECO:0007669"/>
    <property type="project" value="UniProtKB-KW"/>
</dbReference>
<dbReference type="Proteomes" id="UP000179344">
    <property type="component" value="Unassembled WGS sequence"/>
</dbReference>
<gene>
    <name evidence="2" type="ORF">A2V92_05320</name>
</gene>
<dbReference type="InterPro" id="IPR050508">
    <property type="entry name" value="Methyltransf_Superfamily"/>
</dbReference>
<keyword evidence="2" id="KW-0808">Transferase</keyword>
<keyword evidence="2" id="KW-0489">Methyltransferase</keyword>